<accession>A0AAD6D5B6</accession>
<dbReference type="Proteomes" id="UP001220324">
    <property type="component" value="Unassembled WGS sequence"/>
</dbReference>
<dbReference type="PANTHER" id="PTHR47425:SF2">
    <property type="entry name" value="FARB-RELATED"/>
    <property type="match status" value="1"/>
</dbReference>
<proteinExistence type="predicted"/>
<sequence length="218" mass="23693">MRLQYLSTSSVPAFLSAALSHLGDLRSYEEEVRNISVGRFYQCIHVLHQLKSVYSSADFAIHFLEAVLRKSDIAVPSLVPEFPSTRPNWNKPQLLGCRSSTPESEAVSQVATAYPSPSSHPNITEPPAGVWNGINNQNSETGNDDLRRHPYSGLGPGSDGDSQLDASNIVAIDFLPDSSYMGNWLNVGSPVPAFMNFDSSNTWAVPNNVTSGEELGLL</sequence>
<reference evidence="2 3" key="1">
    <citation type="journal article" date="2023" name="IMA Fungus">
        <title>Comparative genomic study of the Penicillium genus elucidates a diverse pangenome and 15 lateral gene transfer events.</title>
        <authorList>
            <person name="Petersen C."/>
            <person name="Sorensen T."/>
            <person name="Nielsen M.R."/>
            <person name="Sondergaard T.E."/>
            <person name="Sorensen J.L."/>
            <person name="Fitzpatrick D.A."/>
            <person name="Frisvad J.C."/>
            <person name="Nielsen K.L."/>
        </authorList>
    </citation>
    <scope>NUCLEOTIDE SEQUENCE [LARGE SCALE GENOMIC DNA]</scope>
    <source>
        <strain evidence="2 3">IBT 35679</strain>
    </source>
</reference>
<comment type="caution">
    <text evidence="2">The sequence shown here is derived from an EMBL/GenBank/DDBJ whole genome shotgun (WGS) entry which is preliminary data.</text>
</comment>
<dbReference type="EMBL" id="JAQIZZ010000001">
    <property type="protein sequence ID" value="KAJ5556285.1"/>
    <property type="molecule type" value="Genomic_DNA"/>
</dbReference>
<name>A0AAD6D5B6_9EURO</name>
<evidence type="ECO:0000313" key="2">
    <source>
        <dbReference type="EMBL" id="KAJ5556285.1"/>
    </source>
</evidence>
<dbReference type="InterPro" id="IPR052761">
    <property type="entry name" value="Fungal_Detox/Toxin_TFs"/>
</dbReference>
<evidence type="ECO:0000313" key="3">
    <source>
        <dbReference type="Proteomes" id="UP001220324"/>
    </source>
</evidence>
<evidence type="ECO:0008006" key="4">
    <source>
        <dbReference type="Google" id="ProtNLM"/>
    </source>
</evidence>
<evidence type="ECO:0000256" key="1">
    <source>
        <dbReference type="SAM" id="MobiDB-lite"/>
    </source>
</evidence>
<feature type="region of interest" description="Disordered" evidence="1">
    <location>
        <begin position="132"/>
        <end position="162"/>
    </location>
</feature>
<keyword evidence="3" id="KW-1185">Reference proteome</keyword>
<dbReference type="AlphaFoldDB" id="A0AAD6D5B6"/>
<organism evidence="2 3">
    <name type="scientific">Penicillium frequentans</name>
    <dbReference type="NCBI Taxonomy" id="3151616"/>
    <lineage>
        <taxon>Eukaryota</taxon>
        <taxon>Fungi</taxon>
        <taxon>Dikarya</taxon>
        <taxon>Ascomycota</taxon>
        <taxon>Pezizomycotina</taxon>
        <taxon>Eurotiomycetes</taxon>
        <taxon>Eurotiomycetidae</taxon>
        <taxon>Eurotiales</taxon>
        <taxon>Aspergillaceae</taxon>
        <taxon>Penicillium</taxon>
    </lineage>
</organism>
<gene>
    <name evidence="2" type="ORF">N7494_000200</name>
</gene>
<dbReference type="PANTHER" id="PTHR47425">
    <property type="entry name" value="FARB-RELATED"/>
    <property type="match status" value="1"/>
</dbReference>
<protein>
    <recommendedName>
        <fullName evidence="4">Transcription factor domain-containing protein</fullName>
    </recommendedName>
</protein>